<dbReference type="EMBL" id="JAVDPF010000066">
    <property type="protein sequence ID" value="KAL1864974.1"/>
    <property type="molecule type" value="Genomic_DNA"/>
</dbReference>
<comment type="caution">
    <text evidence="7">The sequence shown here is derived from an EMBL/GenBank/DDBJ whole genome shotgun (WGS) entry which is preliminary data.</text>
</comment>
<evidence type="ECO:0000256" key="6">
    <source>
        <dbReference type="RuleBase" id="RU367120"/>
    </source>
</evidence>
<gene>
    <name evidence="7" type="primary">BET4</name>
    <name evidence="7" type="ORF">Plec18167_009583</name>
</gene>
<dbReference type="SUPFAM" id="SSF48439">
    <property type="entry name" value="Protein prenylyltransferase"/>
    <property type="match status" value="1"/>
</dbReference>
<organism evidence="7 8">
    <name type="scientific">Paecilomyces lecythidis</name>
    <dbReference type="NCBI Taxonomy" id="3004212"/>
    <lineage>
        <taxon>Eukaryota</taxon>
        <taxon>Fungi</taxon>
        <taxon>Dikarya</taxon>
        <taxon>Ascomycota</taxon>
        <taxon>Pezizomycotina</taxon>
        <taxon>Eurotiomycetes</taxon>
        <taxon>Eurotiomycetidae</taxon>
        <taxon>Eurotiales</taxon>
        <taxon>Thermoascaceae</taxon>
        <taxon>Paecilomyces</taxon>
    </lineage>
</organism>
<dbReference type="Pfam" id="PF01239">
    <property type="entry name" value="PPTA"/>
    <property type="match status" value="3"/>
</dbReference>
<dbReference type="PROSITE" id="PS51147">
    <property type="entry name" value="PFTA"/>
    <property type="match status" value="3"/>
</dbReference>
<evidence type="ECO:0000256" key="1">
    <source>
        <dbReference type="ARBA" id="ARBA00006734"/>
    </source>
</evidence>
<dbReference type="Proteomes" id="UP001583193">
    <property type="component" value="Unassembled WGS sequence"/>
</dbReference>
<keyword evidence="8" id="KW-1185">Reference proteome</keyword>
<keyword evidence="2 6" id="KW-0637">Prenyltransferase</keyword>
<dbReference type="Gene3D" id="1.25.40.120">
    <property type="entry name" value="Protein prenylyltransferase"/>
    <property type="match status" value="1"/>
</dbReference>
<evidence type="ECO:0000256" key="3">
    <source>
        <dbReference type="ARBA" id="ARBA00022679"/>
    </source>
</evidence>
<reference evidence="7 8" key="1">
    <citation type="journal article" date="2024" name="IMA Fungus">
        <title>IMA Genome - F19 : A genome assembly and annotation guide to empower mycologists, including annotated draft genome sequences of Ceratocystis pirilliformis, Diaporthe australafricana, Fusarium ophioides, Paecilomyces lecythidis, and Sporothrix stenoceras.</title>
        <authorList>
            <person name="Aylward J."/>
            <person name="Wilson A.M."/>
            <person name="Visagie C.M."/>
            <person name="Spraker J."/>
            <person name="Barnes I."/>
            <person name="Buitendag C."/>
            <person name="Ceriani C."/>
            <person name="Del Mar Angel L."/>
            <person name="du Plessis D."/>
            <person name="Fuchs T."/>
            <person name="Gasser K."/>
            <person name="Kramer D."/>
            <person name="Li W."/>
            <person name="Munsamy K."/>
            <person name="Piso A."/>
            <person name="Price J.L."/>
            <person name="Sonnekus B."/>
            <person name="Thomas C."/>
            <person name="van der Nest A."/>
            <person name="van Dijk A."/>
            <person name="van Heerden A."/>
            <person name="van Vuuren N."/>
            <person name="Yilmaz N."/>
            <person name="Duong T.A."/>
            <person name="van der Merwe N.A."/>
            <person name="Wingfield M.J."/>
            <person name="Wingfield B.D."/>
        </authorList>
    </citation>
    <scope>NUCLEOTIDE SEQUENCE [LARGE SCALE GENOMIC DNA]</scope>
    <source>
        <strain evidence="7 8">CMW 18167</strain>
    </source>
</reference>
<protein>
    <recommendedName>
        <fullName evidence="6">Geranylgeranyl transferase type-2 subunit alpha</fullName>
        <ecNumber evidence="6">2.5.1.60</ecNumber>
    </recommendedName>
    <alternativeName>
        <fullName evidence="6">Geranylgeranyl transferase type II subunit alpha</fullName>
    </alternativeName>
</protein>
<comment type="function">
    <text evidence="6">Catalyzes the transfer of a geranyl-geranyl moiety from geranyl-geranyl pyrophosphate to cysteines occuring in specific C-terminal amino acid sequences.</text>
</comment>
<dbReference type="InterPro" id="IPR002088">
    <property type="entry name" value="Prenyl_trans_a"/>
</dbReference>
<accession>A0ABR3WNK5</accession>
<evidence type="ECO:0000256" key="4">
    <source>
        <dbReference type="ARBA" id="ARBA00022737"/>
    </source>
</evidence>
<name>A0ABR3WNK5_9EURO</name>
<proteinExistence type="inferred from homology"/>
<dbReference type="PANTHER" id="PTHR11129">
    <property type="entry name" value="PROTEIN FARNESYLTRANSFERASE ALPHA SUBUNIT/RAB GERANYLGERANYL TRANSFERASE ALPHA SUBUNIT"/>
    <property type="match status" value="1"/>
</dbReference>
<evidence type="ECO:0000256" key="5">
    <source>
        <dbReference type="ARBA" id="ARBA00047658"/>
    </source>
</evidence>
<sequence length="259" mass="30547">MIKSELQFLFPLLRKFPKCYWIWNHRRWILEEARLLLPTPVARQFWQEELALVGKMLSMDNRNFHGWGYRRAVIEVLEDFPPDKKSMAQEEFDYTTKMIKTNLSNFSAWHNRTKLIQRLLDEKSASGEERKKMLDDELALIHRAFFDPYDQSLWFYHQNLMCTFDPALAPQTMAPNLTNAERLDYIQKEIEKIQDMLDGDDDCKWIYQSLIGCTLLAAKIQGAVSPEAKASVSGWLNRLKELDPLRKGRWLDLESSLNN</sequence>
<evidence type="ECO:0000256" key="2">
    <source>
        <dbReference type="ARBA" id="ARBA00022602"/>
    </source>
</evidence>
<evidence type="ECO:0000313" key="8">
    <source>
        <dbReference type="Proteomes" id="UP001583193"/>
    </source>
</evidence>
<dbReference type="EC" id="2.5.1.60" evidence="6"/>
<evidence type="ECO:0000313" key="7">
    <source>
        <dbReference type="EMBL" id="KAL1864974.1"/>
    </source>
</evidence>
<comment type="catalytic activity">
    <reaction evidence="5 6">
        <text>geranylgeranyl diphosphate + L-cysteinyl-[protein] = S-geranylgeranyl-L-cysteinyl-[protein] + diphosphate</text>
        <dbReference type="Rhea" id="RHEA:21240"/>
        <dbReference type="Rhea" id="RHEA-COMP:10131"/>
        <dbReference type="Rhea" id="RHEA-COMP:11537"/>
        <dbReference type="ChEBI" id="CHEBI:29950"/>
        <dbReference type="ChEBI" id="CHEBI:33019"/>
        <dbReference type="ChEBI" id="CHEBI:57533"/>
        <dbReference type="ChEBI" id="CHEBI:86021"/>
        <dbReference type="EC" id="2.5.1.60"/>
    </reaction>
</comment>
<dbReference type="GO" id="GO:0004663">
    <property type="term" value="F:Rab geranylgeranyltransferase activity"/>
    <property type="evidence" value="ECO:0007669"/>
    <property type="project" value="UniProtKB-EC"/>
</dbReference>
<keyword evidence="3 6" id="KW-0808">Transferase</keyword>
<keyword evidence="4" id="KW-0677">Repeat</keyword>
<dbReference type="PANTHER" id="PTHR11129:SF2">
    <property type="entry name" value="GERANYLGERANYL TRANSFERASE TYPE-2 SUBUNIT ALPHA"/>
    <property type="match status" value="1"/>
</dbReference>
<comment type="similarity">
    <text evidence="1 6">Belongs to the protein prenyltransferase subunit alpha family.</text>
</comment>